<comment type="caution">
    <text evidence="1">The sequence shown here is derived from an EMBL/GenBank/DDBJ whole genome shotgun (WGS) entry which is preliminary data.</text>
</comment>
<organism evidence="1 2">
    <name type="scientific">Cryptosporangium phraense</name>
    <dbReference type="NCBI Taxonomy" id="2593070"/>
    <lineage>
        <taxon>Bacteria</taxon>
        <taxon>Bacillati</taxon>
        <taxon>Actinomycetota</taxon>
        <taxon>Actinomycetes</taxon>
        <taxon>Cryptosporangiales</taxon>
        <taxon>Cryptosporangiaceae</taxon>
        <taxon>Cryptosporangium</taxon>
    </lineage>
</organism>
<reference evidence="1 2" key="1">
    <citation type="submission" date="2019-07" db="EMBL/GenBank/DDBJ databases">
        <title>Cryptosporangium phraense sp. nov., isolated from plant litter.</title>
        <authorList>
            <person name="Suriyachadkun C."/>
        </authorList>
    </citation>
    <scope>NUCLEOTIDE SEQUENCE [LARGE SCALE GENOMIC DNA]</scope>
    <source>
        <strain evidence="1 2">A-T 5661</strain>
    </source>
</reference>
<dbReference type="InParanoid" id="A0A545AN47"/>
<name>A0A545AN47_9ACTN</name>
<evidence type="ECO:0000313" key="1">
    <source>
        <dbReference type="EMBL" id="TQS42759.1"/>
    </source>
</evidence>
<proteinExistence type="predicted"/>
<dbReference type="AlphaFoldDB" id="A0A545AN47"/>
<gene>
    <name evidence="1" type="ORF">FL583_22095</name>
</gene>
<evidence type="ECO:0000313" key="2">
    <source>
        <dbReference type="Proteomes" id="UP000317982"/>
    </source>
</evidence>
<dbReference type="Proteomes" id="UP000317982">
    <property type="component" value="Unassembled WGS sequence"/>
</dbReference>
<dbReference type="RefSeq" id="WP_142706628.1">
    <property type="nucleotide sequence ID" value="NZ_VIRS01000016.1"/>
</dbReference>
<accession>A0A545AN47</accession>
<keyword evidence="2" id="KW-1185">Reference proteome</keyword>
<dbReference type="OrthoDB" id="3621142at2"/>
<sequence>MWDAWAQAGETSNYQSPALARYATGSALTTLVDALKTNSQKQRYFRGRPTLHAAVTELSLQSDPATASIRDCAESGNWRTVDANGRTVSENAGRRKILATVAVTAGVWKVSTFNVQPGGSC</sequence>
<protein>
    <submittedName>
        <fullName evidence="1">Uncharacterized protein</fullName>
    </submittedName>
</protein>
<dbReference type="EMBL" id="VIRS01000016">
    <property type="protein sequence ID" value="TQS42759.1"/>
    <property type="molecule type" value="Genomic_DNA"/>
</dbReference>